<dbReference type="PANTHER" id="PTHR11085">
    <property type="entry name" value="NAD-DEPENDENT PROTEIN DEACYLASE SIRTUIN-5, MITOCHONDRIAL-RELATED"/>
    <property type="match status" value="1"/>
</dbReference>
<feature type="active site" description="Proton acceptor" evidence="4">
    <location>
        <position position="123"/>
    </location>
</feature>
<dbReference type="KEGG" id="dfl:DFE_1613"/>
<dbReference type="EMBL" id="AP017378">
    <property type="protein sequence ID" value="BBD08339.1"/>
    <property type="molecule type" value="Genomic_DNA"/>
</dbReference>
<keyword evidence="2" id="KW-0808">Transferase</keyword>
<feature type="binding site" evidence="4">
    <location>
        <position position="155"/>
    </location>
    <ligand>
        <name>Zn(2+)</name>
        <dbReference type="ChEBI" id="CHEBI:29105"/>
    </ligand>
</feature>
<dbReference type="Gene3D" id="3.40.50.1220">
    <property type="entry name" value="TPP-binding domain"/>
    <property type="match status" value="1"/>
</dbReference>
<proteinExistence type="predicted"/>
<dbReference type="PANTHER" id="PTHR11085:SF11">
    <property type="entry name" value="NAD-DEPENDENT PROTEIN DEACETYLASE"/>
    <property type="match status" value="1"/>
</dbReference>
<dbReference type="InterPro" id="IPR029035">
    <property type="entry name" value="DHS-like_NAD/FAD-binding_dom"/>
</dbReference>
<organism evidence="6 7">
    <name type="scientific">Desulfovibrio ferrophilus</name>
    <dbReference type="NCBI Taxonomy" id="241368"/>
    <lineage>
        <taxon>Bacteria</taxon>
        <taxon>Pseudomonadati</taxon>
        <taxon>Thermodesulfobacteriota</taxon>
        <taxon>Desulfovibrionia</taxon>
        <taxon>Desulfovibrionales</taxon>
        <taxon>Desulfovibrionaceae</taxon>
        <taxon>Desulfovibrio</taxon>
    </lineage>
</organism>
<dbReference type="GO" id="GO:0017136">
    <property type="term" value="F:histone deacetylase activity, NAD-dependent"/>
    <property type="evidence" value="ECO:0007669"/>
    <property type="project" value="TreeGrafter"/>
</dbReference>
<feature type="domain" description="Deacetylase sirtuin-type" evidence="5">
    <location>
        <begin position="2"/>
        <end position="251"/>
    </location>
</feature>
<dbReference type="InterPro" id="IPR050134">
    <property type="entry name" value="NAD-dep_sirtuin_deacylases"/>
</dbReference>
<dbReference type="GO" id="GO:0046872">
    <property type="term" value="F:metal ion binding"/>
    <property type="evidence" value="ECO:0007669"/>
    <property type="project" value="UniProtKB-KW"/>
</dbReference>
<keyword evidence="3" id="KW-0520">NAD</keyword>
<dbReference type="NCBIfam" id="NF001753">
    <property type="entry name" value="PRK00481.1-3"/>
    <property type="match status" value="1"/>
</dbReference>
<dbReference type="InterPro" id="IPR026590">
    <property type="entry name" value="Ssirtuin_cat_dom"/>
</dbReference>
<sequence>MSESWRESCQQAANVLRRARRAVAFTGAGISVPSGIPDFRSKGGLWSKYDPVEVASLQAMTSNPAGVWRFLVDTAIMFHPARPNSAHIALAELERKGYIAGVLTQNIDGLHQQAGSETVVEYHGGWDNWYCRRCYKGWDHSRAHELTPGELPVRCECGGLIRPPVVFFGEGIPQDALRESDRLLSGTDVLLIVGTSGEVTPANTLPRRVKNAGGTVIEINLGRTWYEGVSDIRVDASAERALPVLYDLVVS</sequence>
<keyword evidence="7" id="KW-1185">Reference proteome</keyword>
<evidence type="ECO:0000256" key="3">
    <source>
        <dbReference type="ARBA" id="ARBA00023027"/>
    </source>
</evidence>
<dbReference type="AlphaFoldDB" id="A0A2Z6AYL6"/>
<dbReference type="GO" id="GO:0070403">
    <property type="term" value="F:NAD+ binding"/>
    <property type="evidence" value="ECO:0007669"/>
    <property type="project" value="InterPro"/>
</dbReference>
<evidence type="ECO:0000256" key="1">
    <source>
        <dbReference type="ARBA" id="ARBA00012928"/>
    </source>
</evidence>
<evidence type="ECO:0000259" key="5">
    <source>
        <dbReference type="PROSITE" id="PS50305"/>
    </source>
</evidence>
<keyword evidence="4" id="KW-0862">Zinc</keyword>
<feature type="binding site" evidence="4">
    <location>
        <position position="157"/>
    </location>
    <ligand>
        <name>Zn(2+)</name>
        <dbReference type="ChEBI" id="CHEBI:29105"/>
    </ligand>
</feature>
<gene>
    <name evidence="6" type="ORF">DFE_1613</name>
</gene>
<dbReference type="OrthoDB" id="9800582at2"/>
<evidence type="ECO:0000256" key="4">
    <source>
        <dbReference type="PROSITE-ProRule" id="PRU00236"/>
    </source>
</evidence>
<dbReference type="Proteomes" id="UP000269883">
    <property type="component" value="Chromosome"/>
</dbReference>
<evidence type="ECO:0000313" key="6">
    <source>
        <dbReference type="EMBL" id="BBD08339.1"/>
    </source>
</evidence>
<name>A0A2Z6AYL6_9BACT</name>
<dbReference type="RefSeq" id="WP_126378352.1">
    <property type="nucleotide sequence ID" value="NZ_AP017378.1"/>
</dbReference>
<dbReference type="SUPFAM" id="SSF52467">
    <property type="entry name" value="DHS-like NAD/FAD-binding domain"/>
    <property type="match status" value="1"/>
</dbReference>
<feature type="binding site" evidence="4">
    <location>
        <position position="131"/>
    </location>
    <ligand>
        <name>Zn(2+)</name>
        <dbReference type="ChEBI" id="CHEBI:29105"/>
    </ligand>
</feature>
<dbReference type="PROSITE" id="PS50305">
    <property type="entry name" value="SIRTUIN"/>
    <property type="match status" value="1"/>
</dbReference>
<reference evidence="6 7" key="1">
    <citation type="journal article" date="2018" name="Sci. Adv.">
        <title>Multi-heme cytochromes provide a pathway for survival in energy-limited environments.</title>
        <authorList>
            <person name="Deng X."/>
            <person name="Dohmae N."/>
            <person name="Nealson K.H."/>
            <person name="Hashimoto K."/>
            <person name="Okamoto A."/>
        </authorList>
    </citation>
    <scope>NUCLEOTIDE SEQUENCE [LARGE SCALE GENOMIC DNA]</scope>
    <source>
        <strain evidence="6 7">IS5</strain>
    </source>
</reference>
<evidence type="ECO:0000313" key="7">
    <source>
        <dbReference type="Proteomes" id="UP000269883"/>
    </source>
</evidence>
<dbReference type="InterPro" id="IPR026591">
    <property type="entry name" value="Sirtuin_cat_small_dom_sf"/>
</dbReference>
<evidence type="ECO:0000256" key="2">
    <source>
        <dbReference type="ARBA" id="ARBA00022679"/>
    </source>
</evidence>
<protein>
    <recommendedName>
        <fullName evidence="1">protein acetyllysine N-acetyltransferase</fullName>
        <ecNumber evidence="1">2.3.1.286</ecNumber>
    </recommendedName>
</protein>
<dbReference type="EC" id="2.3.1.286" evidence="1"/>
<accession>A0A2Z6AYL6</accession>
<dbReference type="InterPro" id="IPR003000">
    <property type="entry name" value="Sirtuin"/>
</dbReference>
<dbReference type="Gene3D" id="3.30.1600.10">
    <property type="entry name" value="SIR2/SIRT2 'Small Domain"/>
    <property type="match status" value="1"/>
</dbReference>
<keyword evidence="4" id="KW-0479">Metal-binding</keyword>
<dbReference type="Pfam" id="PF02146">
    <property type="entry name" value="SIR2"/>
    <property type="match status" value="1"/>
</dbReference>
<feature type="binding site" evidence="4">
    <location>
        <position position="134"/>
    </location>
    <ligand>
        <name>Zn(2+)</name>
        <dbReference type="ChEBI" id="CHEBI:29105"/>
    </ligand>
</feature>